<keyword evidence="3" id="KW-1185">Reference proteome</keyword>
<dbReference type="Proteomes" id="UP000245086">
    <property type="component" value="Unassembled WGS sequence"/>
</dbReference>
<keyword evidence="1" id="KW-0472">Membrane</keyword>
<gene>
    <name evidence="2" type="ORF">PbB2_00737</name>
</gene>
<keyword evidence="1" id="KW-0812">Transmembrane</keyword>
<evidence type="ECO:0008006" key="4">
    <source>
        <dbReference type="Google" id="ProtNLM"/>
    </source>
</evidence>
<dbReference type="AlphaFoldDB" id="A0A2P2E7N8"/>
<dbReference type="RefSeq" id="WP_133245701.1">
    <property type="nucleotide sequence ID" value="NZ_BFBR01000002.1"/>
</dbReference>
<dbReference type="OrthoDB" id="7617289at2"/>
<keyword evidence="1" id="KW-1133">Transmembrane helix</keyword>
<evidence type="ECO:0000313" key="3">
    <source>
        <dbReference type="Proteomes" id="UP000245086"/>
    </source>
</evidence>
<feature type="transmembrane region" description="Helical" evidence="1">
    <location>
        <begin position="21"/>
        <end position="44"/>
    </location>
</feature>
<proteinExistence type="predicted"/>
<organism evidence="2 3">
    <name type="scientific">Candidatus Phycosocius bacilliformis</name>
    <dbReference type="NCBI Taxonomy" id="1445552"/>
    <lineage>
        <taxon>Bacteria</taxon>
        <taxon>Pseudomonadati</taxon>
        <taxon>Pseudomonadota</taxon>
        <taxon>Alphaproteobacteria</taxon>
        <taxon>Caulobacterales</taxon>
        <taxon>Caulobacterales incertae sedis</taxon>
        <taxon>Candidatus Phycosocius</taxon>
    </lineage>
</organism>
<evidence type="ECO:0000313" key="2">
    <source>
        <dbReference type="EMBL" id="GBF57078.1"/>
    </source>
</evidence>
<name>A0A2P2E7N8_9PROT</name>
<comment type="caution">
    <text evidence="2">The sequence shown here is derived from an EMBL/GenBank/DDBJ whole genome shotgun (WGS) entry which is preliminary data.</text>
</comment>
<sequence>MARPASQGRTPIARLQHLGRLGRCLLATSGVALIPLPVAAGAWVPERDRGVLIANAVQVSVDDRDPGLSVEFYGEYGLGHGWAAVLAPSASRGVRAAGIDWASDEVLVGLRKQIWSGPDRAISVQIGAFSTPSTRLANRRDQGTEVRLSFGRNVTRKTWIDGEIATRTCDGGRQGTRFDAAAGIKLAADRQVILKAFGDGDGCSKEILRAQISYLRPISKRLSLELGWRQTLSSPDNRAERGFVVGVWHAF</sequence>
<reference evidence="2 3" key="1">
    <citation type="journal article" date="2018" name="Genome Announc.">
        <title>Draft Genome Sequence of "Candidatus Phycosocius bacilliformis," an Alphaproteobacterial Ectosymbiont of the Hydrocarbon-Producing Green Alga Botryococcus braunii.</title>
        <authorList>
            <person name="Tanabe Y."/>
            <person name="Yamaguchi H."/>
            <person name="Watanabe M.M."/>
        </authorList>
    </citation>
    <scope>NUCLEOTIDE SEQUENCE [LARGE SCALE GENOMIC DNA]</scope>
    <source>
        <strain evidence="2 3">BOTRYCO-2</strain>
    </source>
</reference>
<accession>A0A2P2E7N8</accession>
<evidence type="ECO:0000256" key="1">
    <source>
        <dbReference type="SAM" id="Phobius"/>
    </source>
</evidence>
<protein>
    <recommendedName>
        <fullName evidence="4">Copper resistance protein B</fullName>
    </recommendedName>
</protein>
<dbReference type="EMBL" id="BFBR01000002">
    <property type="protein sequence ID" value="GBF57078.1"/>
    <property type="molecule type" value="Genomic_DNA"/>
</dbReference>